<gene>
    <name evidence="1" type="ORF">CQ394_01140</name>
</gene>
<keyword evidence="2" id="KW-1185">Reference proteome</keyword>
<comment type="caution">
    <text evidence="1">The sequence shown here is derived from an EMBL/GenBank/DDBJ whole genome shotgun (WGS) entry which is preliminary data.</text>
</comment>
<dbReference type="Gene3D" id="3.40.50.300">
    <property type="entry name" value="P-loop containing nucleotide triphosphate hydrolases"/>
    <property type="match status" value="1"/>
</dbReference>
<evidence type="ECO:0000313" key="1">
    <source>
        <dbReference type="EMBL" id="PEG30362.1"/>
    </source>
</evidence>
<dbReference type="RefSeq" id="WP_058294534.1">
    <property type="nucleotide sequence ID" value="NZ_CAMRXJ010000033.1"/>
</dbReference>
<protein>
    <submittedName>
        <fullName evidence="1">Tunicamycin resistance protein</fullName>
    </submittedName>
</protein>
<sequence length="176" mass="20306">MVIWINGAFGVGKTTTAEELNKLIKDSFIYDPEMAGEFIWDNSPQCIKEKGDFQDIPMWRDFNYSMLKYIHENYSGTIIVPMTLTNKEYYGQIIERLIKEGVALQHYILIAKKSVILERLSKRGEDDSSWTVQQIDRCLNAFEKDINGIKIDANASTKEVVRIILGNNYKDIDLND</sequence>
<dbReference type="SUPFAM" id="SSF52540">
    <property type="entry name" value="P-loop containing nucleoside triphosphate hydrolases"/>
    <property type="match status" value="1"/>
</dbReference>
<proteinExistence type="predicted"/>
<organism evidence="1 2">
    <name type="scientific">Clostridium neonatale</name>
    <dbReference type="NCBI Taxonomy" id="137838"/>
    <lineage>
        <taxon>Bacteria</taxon>
        <taxon>Bacillati</taxon>
        <taxon>Bacillota</taxon>
        <taxon>Clostridia</taxon>
        <taxon>Eubacteriales</taxon>
        <taxon>Clostridiaceae</taxon>
        <taxon>Clostridium</taxon>
    </lineage>
</organism>
<name>A0A2A7MET3_9CLOT</name>
<dbReference type="InterPro" id="IPR027417">
    <property type="entry name" value="P-loop_NTPase"/>
</dbReference>
<accession>A0A2A7MET3</accession>
<dbReference type="Proteomes" id="UP000220840">
    <property type="component" value="Unassembled WGS sequence"/>
</dbReference>
<dbReference type="EMBL" id="PDCJ01000001">
    <property type="protein sequence ID" value="PEG30362.1"/>
    <property type="molecule type" value="Genomic_DNA"/>
</dbReference>
<dbReference type="OrthoDB" id="9799092at2"/>
<dbReference type="STRING" id="137838.GCA_001458595_01669"/>
<dbReference type="Pfam" id="PF13238">
    <property type="entry name" value="AAA_18"/>
    <property type="match status" value="1"/>
</dbReference>
<dbReference type="AlphaFoldDB" id="A0A2A7MET3"/>
<reference evidence="1 2" key="1">
    <citation type="submission" date="2017-10" db="EMBL/GenBank/DDBJ databases">
        <title>Effective Description of Clostridium neonatale sp. nov. linked to necrotizing enterocolitis in neonates and a clarification of species assignable to the genus Clostridium (Prazmowski 1880) emend. Lawson and Rainey 2016.</title>
        <authorList>
            <person name="Bernard K."/>
            <person name="Burdz T."/>
            <person name="Wiebe D."/>
            <person name="Balcewich B."/>
            <person name="Alfa M."/>
            <person name="Bernier A.-M."/>
        </authorList>
    </citation>
    <scope>NUCLEOTIDE SEQUENCE [LARGE SCALE GENOMIC DNA]</scope>
    <source>
        <strain evidence="1 2">LCDC99A005</strain>
    </source>
</reference>
<evidence type="ECO:0000313" key="2">
    <source>
        <dbReference type="Proteomes" id="UP000220840"/>
    </source>
</evidence>